<dbReference type="PANTHER" id="PTHR33508:SF1">
    <property type="entry name" value="UPF0056 MEMBRANE PROTEIN YHCE"/>
    <property type="match status" value="1"/>
</dbReference>
<dbReference type="GeneID" id="83608102"/>
<proteinExistence type="inferred from homology"/>
<evidence type="ECO:0000256" key="2">
    <source>
        <dbReference type="ARBA" id="ARBA00009784"/>
    </source>
</evidence>
<evidence type="ECO:0000256" key="4">
    <source>
        <dbReference type="ARBA" id="ARBA00022692"/>
    </source>
</evidence>
<keyword evidence="3" id="KW-1003">Cell membrane</keyword>
<dbReference type="InterPro" id="IPR002771">
    <property type="entry name" value="Multi_antbiot-R_MarC"/>
</dbReference>
<organism evidence="8 9">
    <name type="scientific">Actinotignum sanguinis</name>
    <dbReference type="NCBI Taxonomy" id="1445614"/>
    <lineage>
        <taxon>Bacteria</taxon>
        <taxon>Bacillati</taxon>
        <taxon>Actinomycetota</taxon>
        <taxon>Actinomycetes</taxon>
        <taxon>Actinomycetales</taxon>
        <taxon>Actinomycetaceae</taxon>
        <taxon>Actinotignum</taxon>
    </lineage>
</organism>
<feature type="transmembrane region" description="Helical" evidence="7">
    <location>
        <begin position="6"/>
        <end position="32"/>
    </location>
</feature>
<dbReference type="PANTHER" id="PTHR33508">
    <property type="entry name" value="UPF0056 MEMBRANE PROTEIN YHCE"/>
    <property type="match status" value="1"/>
</dbReference>
<accession>A0ABT5V4J5</accession>
<evidence type="ECO:0000313" key="9">
    <source>
        <dbReference type="Proteomes" id="UP001219297"/>
    </source>
</evidence>
<comment type="subcellular location">
    <subcellularLocation>
        <location evidence="1 7">Cell membrane</location>
        <topology evidence="1 7">Multi-pass membrane protein</topology>
    </subcellularLocation>
</comment>
<reference evidence="8 9" key="1">
    <citation type="submission" date="2023-02" db="EMBL/GenBank/DDBJ databases">
        <title>Defining the Infant Male Urobiome and Moving Towards Mechanisms in Urobiome Research.</title>
        <authorList>
            <person name="Reasoner S."/>
            <person name="Flores V."/>
            <person name="Van Horn G."/>
            <person name="Morales G."/>
            <person name="Peard L."/>
            <person name="Abelson B."/>
            <person name="Manuel C."/>
            <person name="Lee J."/>
            <person name="Baker B."/>
            <person name="Williams T."/>
            <person name="Schmitz J."/>
            <person name="Clayton D."/>
            <person name="Hadjifrangiskou M."/>
        </authorList>
    </citation>
    <scope>NUCLEOTIDE SEQUENCE [LARGE SCALE GENOMIC DNA]</scope>
    <source>
        <strain evidence="8 9">AS1053</strain>
    </source>
</reference>
<gene>
    <name evidence="8" type="ORF">PWJ81_00170</name>
</gene>
<evidence type="ECO:0000256" key="5">
    <source>
        <dbReference type="ARBA" id="ARBA00022989"/>
    </source>
</evidence>
<dbReference type="RefSeq" id="WP_016442986.1">
    <property type="nucleotide sequence ID" value="NZ_CAMXYX010000010.1"/>
</dbReference>
<evidence type="ECO:0000313" key="8">
    <source>
        <dbReference type="EMBL" id="MDE1655490.1"/>
    </source>
</evidence>
<dbReference type="Proteomes" id="UP001219297">
    <property type="component" value="Unassembled WGS sequence"/>
</dbReference>
<feature type="transmembrane region" description="Helical" evidence="7">
    <location>
        <begin position="144"/>
        <end position="162"/>
    </location>
</feature>
<feature type="transmembrane region" description="Helical" evidence="7">
    <location>
        <begin position="44"/>
        <end position="63"/>
    </location>
</feature>
<comment type="caution">
    <text evidence="8">The sequence shown here is derived from an EMBL/GenBank/DDBJ whole genome shotgun (WGS) entry which is preliminary data.</text>
</comment>
<dbReference type="NCBIfam" id="TIGR00427">
    <property type="entry name" value="NAAT family transporter"/>
    <property type="match status" value="1"/>
</dbReference>
<feature type="transmembrane region" description="Helical" evidence="7">
    <location>
        <begin position="69"/>
        <end position="90"/>
    </location>
</feature>
<feature type="transmembrane region" description="Helical" evidence="7">
    <location>
        <begin position="183"/>
        <end position="204"/>
    </location>
</feature>
<dbReference type="Pfam" id="PF01914">
    <property type="entry name" value="MarC"/>
    <property type="match status" value="1"/>
</dbReference>
<evidence type="ECO:0000256" key="1">
    <source>
        <dbReference type="ARBA" id="ARBA00004651"/>
    </source>
</evidence>
<name>A0ABT5V4J5_9ACTO</name>
<keyword evidence="9" id="KW-1185">Reference proteome</keyword>
<feature type="transmembrane region" description="Helical" evidence="7">
    <location>
        <begin position="111"/>
        <end position="132"/>
    </location>
</feature>
<keyword evidence="4 7" id="KW-0812">Transmembrane</keyword>
<sequence length="208" mass="21949">MAVFDVTIFLSTFMTLFVIADPLGNLPVFIALTARNTNKERNRAAWQSVLTSAIVLAIFAIFGKYILDLLGITTAAMQISGGILLLLVALQLMQDESNPQEEEAKASSVNIALVPMGIPLLAGPGAIVAIMIKVEESGDSLGGILAIIAAFILLHIIEWVVLRFASPMHRLLGEGGTVFLTRIAGMLLAAISVQLIIAGAVSVWPGAA</sequence>
<comment type="similarity">
    <text evidence="2 7">Belongs to the UPF0056 (MarC) family.</text>
</comment>
<keyword evidence="6 7" id="KW-0472">Membrane</keyword>
<keyword evidence="5 7" id="KW-1133">Transmembrane helix</keyword>
<evidence type="ECO:0000256" key="7">
    <source>
        <dbReference type="RuleBase" id="RU362048"/>
    </source>
</evidence>
<dbReference type="EMBL" id="JARBHI010000001">
    <property type="protein sequence ID" value="MDE1655490.1"/>
    <property type="molecule type" value="Genomic_DNA"/>
</dbReference>
<evidence type="ECO:0000256" key="6">
    <source>
        <dbReference type="ARBA" id="ARBA00023136"/>
    </source>
</evidence>
<evidence type="ECO:0000256" key="3">
    <source>
        <dbReference type="ARBA" id="ARBA00022475"/>
    </source>
</evidence>
<protein>
    <recommendedName>
        <fullName evidence="7">UPF0056 membrane protein</fullName>
    </recommendedName>
</protein>